<protein>
    <submittedName>
        <fullName evidence="2">SDR family oxidoreductase</fullName>
    </submittedName>
</protein>
<proteinExistence type="predicted"/>
<dbReference type="RefSeq" id="WP_273616172.1">
    <property type="nucleotide sequence ID" value="NZ_CP117416.1"/>
</dbReference>
<dbReference type="InterPro" id="IPR051606">
    <property type="entry name" value="Polyketide_Oxido-like"/>
</dbReference>
<sequence length="229" mass="24523">MKVTVIGATGATGKKVVERLLQLNHEVNAVSRRPQVHTSTEQLHIYQGDVLDTSTMIKAMIGTDVVISCIGPTKTFSSGHIMSKGALNVIAANFSPGTVMSEGMPNILSACQQAGVGRVVMQSGINLSDGKEFSAFNRVAVRTMRFIFSKAIKDKAIAEYAVIASNLDWVIVRPSVLSHTADSVQYTAGPLARIEPLHPLSFVDCADSLVRAATSEPSWIKKIINVGKS</sequence>
<keyword evidence="3" id="KW-1185">Reference proteome</keyword>
<evidence type="ECO:0000313" key="2">
    <source>
        <dbReference type="EMBL" id="WCT58011.1"/>
    </source>
</evidence>
<dbReference type="EMBL" id="CP117416">
    <property type="protein sequence ID" value="WCT58011.1"/>
    <property type="molecule type" value="Genomic_DNA"/>
</dbReference>
<organism evidence="2 3">
    <name type="scientific">Paenibacillus kyungheensis</name>
    <dbReference type="NCBI Taxonomy" id="1452732"/>
    <lineage>
        <taxon>Bacteria</taxon>
        <taxon>Bacillati</taxon>
        <taxon>Bacillota</taxon>
        <taxon>Bacilli</taxon>
        <taxon>Bacillales</taxon>
        <taxon>Paenibacillaceae</taxon>
        <taxon>Paenibacillus</taxon>
    </lineage>
</organism>
<dbReference type="PANTHER" id="PTHR43355:SF2">
    <property type="entry name" value="FLAVIN REDUCTASE (NADPH)"/>
    <property type="match status" value="1"/>
</dbReference>
<accession>A0AAX3M9C2</accession>
<name>A0AAX3M9C2_9BACL</name>
<dbReference type="GO" id="GO:0004074">
    <property type="term" value="F:biliverdin reductase [NAD(P)H] activity"/>
    <property type="evidence" value="ECO:0007669"/>
    <property type="project" value="TreeGrafter"/>
</dbReference>
<dbReference type="GO" id="GO:0042602">
    <property type="term" value="F:riboflavin reductase (NADPH) activity"/>
    <property type="evidence" value="ECO:0007669"/>
    <property type="project" value="TreeGrafter"/>
</dbReference>
<gene>
    <name evidence="2" type="ORF">PQ456_10990</name>
</gene>
<dbReference type="KEGG" id="pka:PQ456_10990"/>
<dbReference type="Proteomes" id="UP001220509">
    <property type="component" value="Chromosome"/>
</dbReference>
<reference evidence="2 3" key="1">
    <citation type="submission" date="2023-02" db="EMBL/GenBank/DDBJ databases">
        <title>Genome sequence of Paenibacillus kyungheensis KACC 18744.</title>
        <authorList>
            <person name="Kim S."/>
            <person name="Heo J."/>
            <person name="Kwon S.-W."/>
        </authorList>
    </citation>
    <scope>NUCLEOTIDE SEQUENCE [LARGE SCALE GENOMIC DNA]</scope>
    <source>
        <strain evidence="2 3">KACC 18744</strain>
    </source>
</reference>
<dbReference type="Pfam" id="PF13460">
    <property type="entry name" value="NAD_binding_10"/>
    <property type="match status" value="1"/>
</dbReference>
<dbReference type="Gene3D" id="3.40.50.720">
    <property type="entry name" value="NAD(P)-binding Rossmann-like Domain"/>
    <property type="match status" value="1"/>
</dbReference>
<dbReference type="PANTHER" id="PTHR43355">
    <property type="entry name" value="FLAVIN REDUCTASE (NADPH)"/>
    <property type="match status" value="1"/>
</dbReference>
<evidence type="ECO:0000313" key="3">
    <source>
        <dbReference type="Proteomes" id="UP001220509"/>
    </source>
</evidence>
<dbReference type="InterPro" id="IPR036291">
    <property type="entry name" value="NAD(P)-bd_dom_sf"/>
</dbReference>
<dbReference type="SUPFAM" id="SSF51735">
    <property type="entry name" value="NAD(P)-binding Rossmann-fold domains"/>
    <property type="match status" value="1"/>
</dbReference>
<dbReference type="AlphaFoldDB" id="A0AAX3M9C2"/>
<evidence type="ECO:0000259" key="1">
    <source>
        <dbReference type="Pfam" id="PF13460"/>
    </source>
</evidence>
<feature type="domain" description="NAD(P)-binding" evidence="1">
    <location>
        <begin position="7"/>
        <end position="189"/>
    </location>
</feature>
<dbReference type="InterPro" id="IPR016040">
    <property type="entry name" value="NAD(P)-bd_dom"/>
</dbReference>